<dbReference type="InterPro" id="IPR002347">
    <property type="entry name" value="SDR_fam"/>
</dbReference>
<comment type="similarity">
    <text evidence="1">Belongs to the short-chain dehydrogenases/reductases (SDR) family.</text>
</comment>
<dbReference type="SMART" id="SM00822">
    <property type="entry name" value="PKS_KR"/>
    <property type="match status" value="1"/>
</dbReference>
<dbReference type="EMBL" id="ABOX02000029">
    <property type="protein sequence ID" value="EEF59346.1"/>
    <property type="molecule type" value="Genomic_DNA"/>
</dbReference>
<evidence type="ECO:0000259" key="4">
    <source>
        <dbReference type="SMART" id="SM00822"/>
    </source>
</evidence>
<dbReference type="Proteomes" id="UP000003688">
    <property type="component" value="Unassembled WGS sequence"/>
</dbReference>
<dbReference type="AlphaFoldDB" id="B9XLE3"/>
<feature type="domain" description="Ketoreductase" evidence="4">
    <location>
        <begin position="8"/>
        <end position="182"/>
    </location>
</feature>
<proteinExistence type="inferred from homology"/>
<dbReference type="Gene3D" id="3.40.50.720">
    <property type="entry name" value="NAD(P)-binding Rossmann-like Domain"/>
    <property type="match status" value="1"/>
</dbReference>
<keyword evidence="6" id="KW-1185">Reference proteome</keyword>
<evidence type="ECO:0000256" key="1">
    <source>
        <dbReference type="ARBA" id="ARBA00006484"/>
    </source>
</evidence>
<protein>
    <submittedName>
        <fullName evidence="5">Short-chain dehydrogenase/reductase SDR</fullName>
    </submittedName>
</protein>
<comment type="caution">
    <text evidence="5">The sequence shown here is derived from an EMBL/GenBank/DDBJ whole genome shotgun (WGS) entry which is preliminary data.</text>
</comment>
<dbReference type="InterPro" id="IPR057326">
    <property type="entry name" value="KR_dom"/>
</dbReference>
<evidence type="ECO:0000313" key="5">
    <source>
        <dbReference type="EMBL" id="EEF59346.1"/>
    </source>
</evidence>
<dbReference type="GO" id="GO:0016491">
    <property type="term" value="F:oxidoreductase activity"/>
    <property type="evidence" value="ECO:0007669"/>
    <property type="project" value="UniProtKB-KW"/>
</dbReference>
<accession>B9XLE3</accession>
<keyword evidence="3" id="KW-0520">NAD</keyword>
<dbReference type="PANTHER" id="PTHR24321:SF8">
    <property type="entry name" value="ESTRADIOL 17-BETA-DEHYDROGENASE 8-RELATED"/>
    <property type="match status" value="1"/>
</dbReference>
<reference evidence="5 6" key="1">
    <citation type="journal article" date="2011" name="J. Bacteriol.">
        <title>Genome sequence of 'Pedosphaera parvula' Ellin514, an aerobic Verrucomicrobial isolate from pasture soil.</title>
        <authorList>
            <person name="Kant R."/>
            <person name="van Passel M.W."/>
            <person name="Sangwan P."/>
            <person name="Palva A."/>
            <person name="Lucas S."/>
            <person name="Copeland A."/>
            <person name="Lapidus A."/>
            <person name="Glavina Del Rio T."/>
            <person name="Dalin E."/>
            <person name="Tice H."/>
            <person name="Bruce D."/>
            <person name="Goodwin L."/>
            <person name="Pitluck S."/>
            <person name="Chertkov O."/>
            <person name="Larimer F.W."/>
            <person name="Land M.L."/>
            <person name="Hauser L."/>
            <person name="Brettin T.S."/>
            <person name="Detter J.C."/>
            <person name="Han S."/>
            <person name="de Vos W.M."/>
            <person name="Janssen P.H."/>
            <person name="Smidt H."/>
        </authorList>
    </citation>
    <scope>NUCLEOTIDE SEQUENCE [LARGE SCALE GENOMIC DNA]</scope>
    <source>
        <strain evidence="5 6">Ellin514</strain>
    </source>
</reference>
<dbReference type="FunFam" id="3.40.50.720:FF:000084">
    <property type="entry name" value="Short-chain dehydrogenase reductase"/>
    <property type="match status" value="1"/>
</dbReference>
<dbReference type="InterPro" id="IPR036291">
    <property type="entry name" value="NAD(P)-bd_dom_sf"/>
</dbReference>
<gene>
    <name evidence="5" type="ORF">Cflav_PD1894</name>
</gene>
<dbReference type="PRINTS" id="PR00081">
    <property type="entry name" value="GDHRDH"/>
</dbReference>
<dbReference type="OrthoDB" id="286404at2"/>
<dbReference type="PANTHER" id="PTHR24321">
    <property type="entry name" value="DEHYDROGENASES, SHORT CHAIN"/>
    <property type="match status" value="1"/>
</dbReference>
<evidence type="ECO:0000313" key="6">
    <source>
        <dbReference type="Proteomes" id="UP000003688"/>
    </source>
</evidence>
<sequence>MNSGLSNKVVIITGASGGIGSAIARKFAAEGAKVVLHYRNNRAQAEALRKELKDVESLVIRADLTKEADVKRLFSAATKKFGRVDNLIANAGSWETRDIPLHEMSLKQWRQTMDGVLTSAFLTTREFLRIVARQKRGNAVLIASTAGVFGEAGHADYASAKSAMAFGMTRTLKNEISRIAPHTADYCGGRFNCVCPGWTVVPRTAPKLTDAKAVRKVTSTMALPQIARPDDIANAVVFLSSDTLARHITGQTLVVAGGMEGRLLWQPDEINPDIV</sequence>
<name>B9XLE3_PEDPL</name>
<keyword evidence="2" id="KW-0560">Oxidoreductase</keyword>
<dbReference type="RefSeq" id="WP_007416632.1">
    <property type="nucleotide sequence ID" value="NZ_ABOX02000029.1"/>
</dbReference>
<evidence type="ECO:0000256" key="2">
    <source>
        <dbReference type="ARBA" id="ARBA00023002"/>
    </source>
</evidence>
<dbReference type="SUPFAM" id="SSF51735">
    <property type="entry name" value="NAD(P)-binding Rossmann-fold domains"/>
    <property type="match status" value="1"/>
</dbReference>
<evidence type="ECO:0000256" key="3">
    <source>
        <dbReference type="ARBA" id="ARBA00023027"/>
    </source>
</evidence>
<organism evidence="5 6">
    <name type="scientific">Pedosphaera parvula (strain Ellin514)</name>
    <dbReference type="NCBI Taxonomy" id="320771"/>
    <lineage>
        <taxon>Bacteria</taxon>
        <taxon>Pseudomonadati</taxon>
        <taxon>Verrucomicrobiota</taxon>
        <taxon>Pedosphaerae</taxon>
        <taxon>Pedosphaerales</taxon>
        <taxon>Pedosphaeraceae</taxon>
        <taxon>Pedosphaera</taxon>
    </lineage>
</organism>
<dbReference type="STRING" id="320771.Cflav_PD1894"/>
<dbReference type="Pfam" id="PF13561">
    <property type="entry name" value="adh_short_C2"/>
    <property type="match status" value="1"/>
</dbReference>